<protein>
    <recommendedName>
        <fullName evidence="5">Mid2 domain-containing protein</fullName>
    </recommendedName>
</protein>
<evidence type="ECO:0000313" key="3">
    <source>
        <dbReference type="EMBL" id="OBS22847.1"/>
    </source>
</evidence>
<evidence type="ECO:0000313" key="4">
    <source>
        <dbReference type="Proteomes" id="UP000091967"/>
    </source>
</evidence>
<dbReference type="AlphaFoldDB" id="A0A1B8AQS8"/>
<feature type="compositionally biased region" description="Basic and acidic residues" evidence="1">
    <location>
        <begin position="338"/>
        <end position="354"/>
    </location>
</feature>
<keyword evidence="2" id="KW-0812">Transmembrane</keyword>
<dbReference type="EMBL" id="LYXU01000003">
    <property type="protein sequence ID" value="OBS22847.1"/>
    <property type="molecule type" value="Genomic_DNA"/>
</dbReference>
<feature type="compositionally biased region" description="Polar residues" evidence="1">
    <location>
        <begin position="226"/>
        <end position="243"/>
    </location>
</feature>
<name>A0A1B8AQS8_FUSPO</name>
<dbReference type="Proteomes" id="UP000091967">
    <property type="component" value="Unassembled WGS sequence"/>
</dbReference>
<dbReference type="OMA" id="YEMAGPE"/>
<sequence>MYQALLLREILFLGTTVFAVSALVTGHAGRQLMPSMPEITSDPMDFLDQIQLPQRRELQERQEVSSPFDVTVTSAPDATCGYLSAEIGVPITCTNKEVCAWALVQKDAGVIKCGTEIKVNCYESSKAVDPTLCNDVCQSDTMNLLCTDSDMPYCRTYAFPNGIRDYRCASSSLTTEQSAEHTFYGQKNPNFKTRVGNAAVATTDSEEAADKTATEPEEPATITKVAESTKSASNDGNAKSSPTPIGAIVGGVVGGVALIGLVMLGIFFILRRKRNKTVATQGPINPPVMNFIPQNMGPSMLDSKMVASPHTQPESAISPLQSDGRQSVFGPPPVYEAPGHESQVHEMGDSSERR</sequence>
<accession>A0A1B8AQS8</accession>
<organism evidence="3 4">
    <name type="scientific">Fusarium poae</name>
    <dbReference type="NCBI Taxonomy" id="36050"/>
    <lineage>
        <taxon>Eukaryota</taxon>
        <taxon>Fungi</taxon>
        <taxon>Dikarya</taxon>
        <taxon>Ascomycota</taxon>
        <taxon>Pezizomycotina</taxon>
        <taxon>Sordariomycetes</taxon>
        <taxon>Hypocreomycetidae</taxon>
        <taxon>Hypocreales</taxon>
        <taxon>Nectriaceae</taxon>
        <taxon>Fusarium</taxon>
    </lineage>
</organism>
<proteinExistence type="predicted"/>
<evidence type="ECO:0000256" key="1">
    <source>
        <dbReference type="SAM" id="MobiDB-lite"/>
    </source>
</evidence>
<keyword evidence="2" id="KW-1133">Transmembrane helix</keyword>
<comment type="caution">
    <text evidence="3">The sequence shown here is derived from an EMBL/GenBank/DDBJ whole genome shotgun (WGS) entry which is preliminary data.</text>
</comment>
<feature type="region of interest" description="Disordered" evidence="1">
    <location>
        <begin position="202"/>
        <end position="243"/>
    </location>
</feature>
<gene>
    <name evidence="3" type="ORF">FPOA_09170</name>
</gene>
<evidence type="ECO:0000256" key="2">
    <source>
        <dbReference type="SAM" id="Phobius"/>
    </source>
</evidence>
<keyword evidence="2" id="KW-0472">Membrane</keyword>
<keyword evidence="4" id="KW-1185">Reference proteome</keyword>
<feature type="transmembrane region" description="Helical" evidence="2">
    <location>
        <begin position="245"/>
        <end position="270"/>
    </location>
</feature>
<dbReference type="STRING" id="36050.A0A1B8AQS8"/>
<evidence type="ECO:0008006" key="5">
    <source>
        <dbReference type="Google" id="ProtNLM"/>
    </source>
</evidence>
<feature type="region of interest" description="Disordered" evidence="1">
    <location>
        <begin position="301"/>
        <end position="354"/>
    </location>
</feature>
<reference evidence="3 4" key="1">
    <citation type="submission" date="2016-06" db="EMBL/GenBank/DDBJ databases">
        <title>Living apart together: crosstalk between the core and supernumerary genomes in a fungal plant pathogen.</title>
        <authorList>
            <person name="Vanheule A."/>
            <person name="Audenaert K."/>
            <person name="Warris S."/>
            <person name="Van De Geest H."/>
            <person name="Schijlen E."/>
            <person name="Hofte M."/>
            <person name="De Saeger S."/>
            <person name="Haesaert G."/>
            <person name="Waalwijk C."/>
            <person name="Van Der Lee T."/>
        </authorList>
    </citation>
    <scope>NUCLEOTIDE SEQUENCE [LARGE SCALE GENOMIC DNA]</scope>
    <source>
        <strain evidence="3 4">2516</strain>
    </source>
</reference>
<feature type="compositionally biased region" description="Polar residues" evidence="1">
    <location>
        <begin position="309"/>
        <end position="325"/>
    </location>
</feature>